<sequence>MKLILLALALLMAFVAVAMAQAASPAVAVSGEMPGPVPTKADVEQLVGHPISDEEWNKQVSLDPSPAVLLGSGDPSNADSSPASTLHPFVFVFLLFVFVPLFDF</sequence>
<evidence type="ECO:0000256" key="1">
    <source>
        <dbReference type="SAM" id="Phobius"/>
    </source>
</evidence>
<evidence type="ECO:0000256" key="2">
    <source>
        <dbReference type="SAM" id="SignalP"/>
    </source>
</evidence>
<dbReference type="RefSeq" id="XP_004338095.1">
    <property type="nucleotide sequence ID" value="XM_004338047.1"/>
</dbReference>
<evidence type="ECO:0000313" key="3">
    <source>
        <dbReference type="EMBL" id="ELR16082.1"/>
    </source>
</evidence>
<name>L8GT66_ACACF</name>
<keyword evidence="1" id="KW-0812">Transmembrane</keyword>
<keyword evidence="1" id="KW-0472">Membrane</keyword>
<evidence type="ECO:0000313" key="4">
    <source>
        <dbReference type="Proteomes" id="UP000011083"/>
    </source>
</evidence>
<feature type="chain" id="PRO_5003989811" evidence="2">
    <location>
        <begin position="21"/>
        <end position="104"/>
    </location>
</feature>
<dbReference type="KEGG" id="acan:ACA1_224720"/>
<accession>L8GT66</accession>
<protein>
    <submittedName>
        <fullName evidence="3">Uncharacterized protein</fullName>
    </submittedName>
</protein>
<gene>
    <name evidence="3" type="ORF">ACA1_224720</name>
</gene>
<reference evidence="3 4" key="1">
    <citation type="journal article" date="2013" name="Genome Biol.">
        <title>Genome of Acanthamoeba castellanii highlights extensive lateral gene transfer and early evolution of tyrosine kinase signaling.</title>
        <authorList>
            <person name="Clarke M."/>
            <person name="Lohan A.J."/>
            <person name="Liu B."/>
            <person name="Lagkouvardos I."/>
            <person name="Roy S."/>
            <person name="Zafar N."/>
            <person name="Bertelli C."/>
            <person name="Schilde C."/>
            <person name="Kianianmomeni A."/>
            <person name="Burglin T.R."/>
            <person name="Frech C."/>
            <person name="Turcotte B."/>
            <person name="Kopec K.O."/>
            <person name="Synnott J.M."/>
            <person name="Choo C."/>
            <person name="Paponov I."/>
            <person name="Finkler A."/>
            <person name="Soon Heng Tan C."/>
            <person name="Hutchins A.P."/>
            <person name="Weinmeier T."/>
            <person name="Rattei T."/>
            <person name="Chu J.S."/>
            <person name="Gimenez G."/>
            <person name="Irimia M."/>
            <person name="Rigden D.J."/>
            <person name="Fitzpatrick D.A."/>
            <person name="Lorenzo-Morales J."/>
            <person name="Bateman A."/>
            <person name="Chiu C.H."/>
            <person name="Tang P."/>
            <person name="Hegemann P."/>
            <person name="Fromm H."/>
            <person name="Raoult D."/>
            <person name="Greub G."/>
            <person name="Miranda-Saavedra D."/>
            <person name="Chen N."/>
            <person name="Nash P."/>
            <person name="Ginger M.L."/>
            <person name="Horn M."/>
            <person name="Schaap P."/>
            <person name="Caler L."/>
            <person name="Loftus B."/>
        </authorList>
    </citation>
    <scope>NUCLEOTIDE SEQUENCE [LARGE SCALE GENOMIC DNA]</scope>
    <source>
        <strain evidence="3 4">Neff</strain>
    </source>
</reference>
<proteinExistence type="predicted"/>
<keyword evidence="1" id="KW-1133">Transmembrane helix</keyword>
<feature type="transmembrane region" description="Helical" evidence="1">
    <location>
        <begin position="85"/>
        <end position="102"/>
    </location>
</feature>
<feature type="signal peptide" evidence="2">
    <location>
        <begin position="1"/>
        <end position="20"/>
    </location>
</feature>
<dbReference type="Proteomes" id="UP000011083">
    <property type="component" value="Unassembled WGS sequence"/>
</dbReference>
<keyword evidence="2" id="KW-0732">Signal</keyword>
<dbReference type="GeneID" id="14916741"/>
<dbReference type="EMBL" id="KB008010">
    <property type="protein sequence ID" value="ELR16082.1"/>
    <property type="molecule type" value="Genomic_DNA"/>
</dbReference>
<dbReference type="AlphaFoldDB" id="L8GT66"/>
<dbReference type="VEuPathDB" id="AmoebaDB:ACA1_224720"/>
<keyword evidence="4" id="KW-1185">Reference proteome</keyword>
<organism evidence="3 4">
    <name type="scientific">Acanthamoeba castellanii (strain ATCC 30010 / Neff)</name>
    <dbReference type="NCBI Taxonomy" id="1257118"/>
    <lineage>
        <taxon>Eukaryota</taxon>
        <taxon>Amoebozoa</taxon>
        <taxon>Discosea</taxon>
        <taxon>Longamoebia</taxon>
        <taxon>Centramoebida</taxon>
        <taxon>Acanthamoebidae</taxon>
        <taxon>Acanthamoeba</taxon>
    </lineage>
</organism>